<evidence type="ECO:0000313" key="2">
    <source>
        <dbReference type="Proteomes" id="UP000275719"/>
    </source>
</evidence>
<organism evidence="1 2">
    <name type="scientific">Paenimyroides tangerinum</name>
    <dbReference type="NCBI Taxonomy" id="2488728"/>
    <lineage>
        <taxon>Bacteria</taxon>
        <taxon>Pseudomonadati</taxon>
        <taxon>Bacteroidota</taxon>
        <taxon>Flavobacteriia</taxon>
        <taxon>Flavobacteriales</taxon>
        <taxon>Flavobacteriaceae</taxon>
        <taxon>Paenimyroides</taxon>
    </lineage>
</organism>
<keyword evidence="2" id="KW-1185">Reference proteome</keyword>
<reference evidence="1 2" key="1">
    <citation type="submission" date="2018-11" db="EMBL/GenBank/DDBJ databases">
        <title>Flavobacterium sp. nov., YIM 102701-2 draft genome.</title>
        <authorList>
            <person name="Li G."/>
            <person name="Jiang Y."/>
        </authorList>
    </citation>
    <scope>NUCLEOTIDE SEQUENCE [LARGE SCALE GENOMIC DNA]</scope>
    <source>
        <strain evidence="1 2">YIM 102701-2</strain>
    </source>
</reference>
<comment type="caution">
    <text evidence="1">The sequence shown here is derived from an EMBL/GenBank/DDBJ whole genome shotgun (WGS) entry which is preliminary data.</text>
</comment>
<name>A0A3P3W276_9FLAO</name>
<dbReference type="Gene3D" id="3.90.176.10">
    <property type="entry name" value="Toxin ADP-ribosyltransferase, Chain A, domain 1"/>
    <property type="match status" value="1"/>
</dbReference>
<dbReference type="EMBL" id="RQVQ01000066">
    <property type="protein sequence ID" value="RRJ86923.1"/>
    <property type="molecule type" value="Genomic_DNA"/>
</dbReference>
<proteinExistence type="predicted"/>
<gene>
    <name evidence="1" type="ORF">EG240_15675</name>
</gene>
<protein>
    <submittedName>
        <fullName evidence="1">Uncharacterized protein</fullName>
    </submittedName>
</protein>
<dbReference type="Proteomes" id="UP000275719">
    <property type="component" value="Unassembled WGS sequence"/>
</dbReference>
<accession>A0A3P3W276</accession>
<sequence>MSTSSEEEVALRFYFDNLKKTGQGAMIKVISKNGKSIDRYSDATEFEILHKSNLKFRINDIIPDYFQNPAEVALDGESPIKFTLFIIEEL</sequence>
<dbReference type="RefSeq" id="WP_125020277.1">
    <property type="nucleotide sequence ID" value="NZ_RQVQ01000066.1"/>
</dbReference>
<dbReference type="AlphaFoldDB" id="A0A3P3W276"/>
<evidence type="ECO:0000313" key="1">
    <source>
        <dbReference type="EMBL" id="RRJ86923.1"/>
    </source>
</evidence>